<evidence type="ECO:0000256" key="2">
    <source>
        <dbReference type="SAM" id="SignalP"/>
    </source>
</evidence>
<evidence type="ECO:0000313" key="4">
    <source>
        <dbReference type="EMBL" id="RCR69684.1"/>
    </source>
</evidence>
<gene>
    <name evidence="4" type="ORF">DUE52_10065</name>
</gene>
<keyword evidence="5" id="KW-1185">Reference proteome</keyword>
<feature type="chain" id="PRO_5016967724" evidence="2">
    <location>
        <begin position="29"/>
        <end position="214"/>
    </location>
</feature>
<evidence type="ECO:0000256" key="1">
    <source>
        <dbReference type="ARBA" id="ARBA00022729"/>
    </source>
</evidence>
<dbReference type="OrthoDB" id="945117at2"/>
<evidence type="ECO:0000313" key="5">
    <source>
        <dbReference type="Proteomes" id="UP000253383"/>
    </source>
</evidence>
<sequence length="214" mass="23413">MHVSKPIDMKTTGFTLLLLLTLVSAALAQTEKGRWQVGAQVGNLTYQRYKVYDGHSLSVNLTPSAGYFVARNLLAGVSVPFSNTSNSYKAGPSDYNNRSIGIGPFIRYYVGNSNVKPFVGIGFTYNSTAIRYESLLNLNDIKLKGSSTNLVPAVGAAWFINRNVLLSAGFGYSFYHAKNQGFLQPNPNTLTVTPITEKYQKLSFDVGFALLFGK</sequence>
<accession>A0A368JSM4</accession>
<feature type="signal peptide" evidence="2">
    <location>
        <begin position="1"/>
        <end position="28"/>
    </location>
</feature>
<dbReference type="InterPro" id="IPR027385">
    <property type="entry name" value="Beta-barrel_OMP"/>
</dbReference>
<keyword evidence="1 2" id="KW-0732">Signal</keyword>
<dbReference type="EMBL" id="QOWE01000007">
    <property type="protein sequence ID" value="RCR69684.1"/>
    <property type="molecule type" value="Genomic_DNA"/>
</dbReference>
<protein>
    <submittedName>
        <fullName evidence="4">Porin family protein</fullName>
    </submittedName>
</protein>
<dbReference type="Gene3D" id="2.40.160.20">
    <property type="match status" value="1"/>
</dbReference>
<dbReference type="Pfam" id="PF13505">
    <property type="entry name" value="OMP_b-brl"/>
    <property type="match status" value="1"/>
</dbReference>
<dbReference type="SUPFAM" id="SSF56925">
    <property type="entry name" value="OMPA-like"/>
    <property type="match status" value="1"/>
</dbReference>
<dbReference type="AlphaFoldDB" id="A0A368JSM4"/>
<proteinExistence type="predicted"/>
<reference evidence="4 5" key="1">
    <citation type="submission" date="2018-07" db="EMBL/GenBank/DDBJ databases">
        <title>Genome analysis of Larkinella rosea.</title>
        <authorList>
            <person name="Zhou Z."/>
            <person name="Wang G."/>
        </authorList>
    </citation>
    <scope>NUCLEOTIDE SEQUENCE [LARGE SCALE GENOMIC DNA]</scope>
    <source>
        <strain evidence="5">zzj9</strain>
    </source>
</reference>
<organism evidence="4 5">
    <name type="scientific">Larkinella punicea</name>
    <dbReference type="NCBI Taxonomy" id="2315727"/>
    <lineage>
        <taxon>Bacteria</taxon>
        <taxon>Pseudomonadati</taxon>
        <taxon>Bacteroidota</taxon>
        <taxon>Cytophagia</taxon>
        <taxon>Cytophagales</taxon>
        <taxon>Spirosomataceae</taxon>
        <taxon>Larkinella</taxon>
    </lineage>
</organism>
<name>A0A368JSM4_9BACT</name>
<feature type="domain" description="Outer membrane protein beta-barrel" evidence="3">
    <location>
        <begin position="15"/>
        <end position="192"/>
    </location>
</feature>
<evidence type="ECO:0000259" key="3">
    <source>
        <dbReference type="Pfam" id="PF13505"/>
    </source>
</evidence>
<comment type="caution">
    <text evidence="4">The sequence shown here is derived from an EMBL/GenBank/DDBJ whole genome shotgun (WGS) entry which is preliminary data.</text>
</comment>
<dbReference type="InterPro" id="IPR011250">
    <property type="entry name" value="OMP/PagP_B-barrel"/>
</dbReference>
<dbReference type="Proteomes" id="UP000253383">
    <property type="component" value="Unassembled WGS sequence"/>
</dbReference>